<keyword evidence="4" id="KW-0547">Nucleotide-binding</keyword>
<keyword evidence="3 8" id="KW-0812">Transmembrane</keyword>
<dbReference type="PANTHER" id="PTHR11384:SF59">
    <property type="entry name" value="LYSOSOMAL COBALAMIN TRANSPORTER ABCD4"/>
    <property type="match status" value="1"/>
</dbReference>
<dbReference type="RefSeq" id="WP_005607392.1">
    <property type="nucleotide sequence ID" value="NZ_ADOG01000009.1"/>
</dbReference>
<proteinExistence type="predicted"/>
<evidence type="ECO:0000259" key="10">
    <source>
        <dbReference type="PROSITE" id="PS50929"/>
    </source>
</evidence>
<dbReference type="Pfam" id="PF06472">
    <property type="entry name" value="ABC_membrane_2"/>
    <property type="match status" value="1"/>
</dbReference>
<feature type="transmembrane region" description="Helical" evidence="8">
    <location>
        <begin position="96"/>
        <end position="121"/>
    </location>
</feature>
<organism evidence="11 12">
    <name type="scientific">Actinobacillus pleuropneumoniae serovar 6 str. Femo</name>
    <dbReference type="NCBI Taxonomy" id="754256"/>
    <lineage>
        <taxon>Bacteria</taxon>
        <taxon>Pseudomonadati</taxon>
        <taxon>Pseudomonadota</taxon>
        <taxon>Gammaproteobacteria</taxon>
        <taxon>Pasteurellales</taxon>
        <taxon>Pasteurellaceae</taxon>
        <taxon>Actinobacillus</taxon>
    </lineage>
</organism>
<evidence type="ECO:0000256" key="2">
    <source>
        <dbReference type="ARBA" id="ARBA00022448"/>
    </source>
</evidence>
<dbReference type="Pfam" id="PF00005">
    <property type="entry name" value="ABC_tran"/>
    <property type="match status" value="1"/>
</dbReference>
<feature type="transmembrane region" description="Helical" evidence="8">
    <location>
        <begin position="12"/>
        <end position="32"/>
    </location>
</feature>
<evidence type="ECO:0000256" key="1">
    <source>
        <dbReference type="ARBA" id="ARBA00004651"/>
    </source>
</evidence>
<dbReference type="GO" id="GO:0005886">
    <property type="term" value="C:plasma membrane"/>
    <property type="evidence" value="ECO:0007669"/>
    <property type="project" value="UniProtKB-SubCell"/>
</dbReference>
<evidence type="ECO:0000256" key="4">
    <source>
        <dbReference type="ARBA" id="ARBA00022741"/>
    </source>
</evidence>
<dbReference type="InterPro" id="IPR017871">
    <property type="entry name" value="ABC_transporter-like_CS"/>
</dbReference>
<evidence type="ECO:0000313" key="12">
    <source>
        <dbReference type="Proteomes" id="UP000005341"/>
    </source>
</evidence>
<evidence type="ECO:0000259" key="9">
    <source>
        <dbReference type="PROSITE" id="PS50893"/>
    </source>
</evidence>
<feature type="transmembrane region" description="Helical" evidence="8">
    <location>
        <begin position="58"/>
        <end position="76"/>
    </location>
</feature>
<dbReference type="InterPro" id="IPR036640">
    <property type="entry name" value="ABC1_TM_sf"/>
</dbReference>
<dbReference type="InterPro" id="IPR050835">
    <property type="entry name" value="ABC_transporter_sub-D"/>
</dbReference>
<evidence type="ECO:0000256" key="8">
    <source>
        <dbReference type="SAM" id="Phobius"/>
    </source>
</evidence>
<dbReference type="PANTHER" id="PTHR11384">
    <property type="entry name" value="ATP-BINDING CASSETTE, SUB-FAMILY D MEMBER"/>
    <property type="match status" value="1"/>
</dbReference>
<dbReference type="InterPro" id="IPR027417">
    <property type="entry name" value="P-loop_NTPase"/>
</dbReference>
<dbReference type="Gene3D" id="1.20.1560.10">
    <property type="entry name" value="ABC transporter type 1, transmembrane domain"/>
    <property type="match status" value="1"/>
</dbReference>
<protein>
    <submittedName>
        <fullName evidence="11">ABC transporter, permease/ATP-binding protein</fullName>
    </submittedName>
</protein>
<feature type="domain" description="ABC transporter" evidence="9">
    <location>
        <begin position="390"/>
        <end position="595"/>
    </location>
</feature>
<dbReference type="EMBL" id="ADOG01000009">
    <property type="protein sequence ID" value="EFM92433.1"/>
    <property type="molecule type" value="Genomic_DNA"/>
</dbReference>
<evidence type="ECO:0000256" key="7">
    <source>
        <dbReference type="ARBA" id="ARBA00023136"/>
    </source>
</evidence>
<comment type="subcellular location">
    <subcellularLocation>
        <location evidence="1">Cell membrane</location>
        <topology evidence="1">Multi-pass membrane protein</topology>
    </subcellularLocation>
</comment>
<dbReference type="GO" id="GO:0140359">
    <property type="term" value="F:ABC-type transporter activity"/>
    <property type="evidence" value="ECO:0007669"/>
    <property type="project" value="InterPro"/>
</dbReference>
<feature type="domain" description="ABC transmembrane type-1" evidence="10">
    <location>
        <begin position="58"/>
        <end position="357"/>
    </location>
</feature>
<evidence type="ECO:0000313" key="11">
    <source>
        <dbReference type="EMBL" id="EFM92433.1"/>
    </source>
</evidence>
<accession>A0A828PMP7</accession>
<name>A0A828PMP7_ACTPL</name>
<dbReference type="AlphaFoldDB" id="A0A828PMP7"/>
<reference evidence="11 12" key="1">
    <citation type="journal article" date="2010" name="J. Bacteriol.">
        <title>Comparative genomic characterization of Actinobacillus pleuropneumoniae.</title>
        <authorList>
            <person name="Xu Z."/>
            <person name="Chen X."/>
            <person name="Li L."/>
            <person name="Li T."/>
            <person name="Wang S."/>
            <person name="Chen H."/>
            <person name="Zhou R."/>
        </authorList>
    </citation>
    <scope>NUCLEOTIDE SEQUENCE [LARGE SCALE GENOMIC DNA]</scope>
    <source>
        <strain evidence="11 12">Femo</strain>
    </source>
</reference>
<dbReference type="InterPro" id="IPR003439">
    <property type="entry name" value="ABC_transporter-like_ATP-bd"/>
</dbReference>
<dbReference type="InterPro" id="IPR011527">
    <property type="entry name" value="ABC1_TM_dom"/>
</dbReference>
<evidence type="ECO:0000256" key="6">
    <source>
        <dbReference type="ARBA" id="ARBA00022989"/>
    </source>
</evidence>
<evidence type="ECO:0000256" key="5">
    <source>
        <dbReference type="ARBA" id="ARBA00022840"/>
    </source>
</evidence>
<comment type="caution">
    <text evidence="11">The sequence shown here is derived from an EMBL/GenBank/DDBJ whole genome shotgun (WGS) entry which is preliminary data.</text>
</comment>
<dbReference type="GO" id="GO:0005524">
    <property type="term" value="F:ATP binding"/>
    <property type="evidence" value="ECO:0007669"/>
    <property type="project" value="UniProtKB-KW"/>
</dbReference>
<dbReference type="Gene3D" id="3.40.50.300">
    <property type="entry name" value="P-loop containing nucleotide triphosphate hydrolases"/>
    <property type="match status" value="1"/>
</dbReference>
<dbReference type="InterPro" id="IPR003593">
    <property type="entry name" value="AAA+_ATPase"/>
</dbReference>
<dbReference type="GO" id="GO:0016887">
    <property type="term" value="F:ATP hydrolysis activity"/>
    <property type="evidence" value="ECO:0007669"/>
    <property type="project" value="InterPro"/>
</dbReference>
<keyword evidence="7 8" id="KW-0472">Membrane</keyword>
<dbReference type="PROSITE" id="PS50929">
    <property type="entry name" value="ABC_TM1F"/>
    <property type="match status" value="1"/>
</dbReference>
<keyword evidence="6 8" id="KW-1133">Transmembrane helix</keyword>
<sequence>MNWQTELNNSFLWLISALCCVSAGLLLTGWLLKQTEFGLRFWHITQPCWQKSHKGKTVGLLLLLIFLILLEVRISVLNTFFYNGLYKSLQDKAVEAFWFFAGINALLVIVKIIHSIINYFLTQSFEIKWLEKLNGEMLNRWLQNKNYYLLQYEKTLPDNIDQRIEQDATAFVSGTVEVVRGVINSIVATIEFTIILWGLSGLLTLFGVDIPKGVVFFIYLFIIFATALSVWIGRPLIRLNFNKEKLQGDYRYSLIRVRDNAESIAFYSGESREQRNLTAKFDYIIANRWKIVRKMLGLDGFNTGVTQVAMILPLMLQAPRFFAGQATLGDMHQTVQSFNRLMRALSFFRLFYEEFTLYQARLNRLYGFFTTLDKLDQMPVNAPYPCSRGFVLKDFGVKDASGQILLKNINIELQAGDSLLIQGASGTGKTTLLKALAGIYPFETFGVAERACLEQPLFLPQRPYVPQGSLRDAICYPNLSVTDEQLKAAMQECCLHKYVDSLDFDTDWQATLSPGELQRVAFVRILLAKPELIFLDETTSALDEPTEAILYRTIRERLPNSIIISVGHRCTLQQFHNKQINLSERERCECMDCGYCS</sequence>
<dbReference type="Proteomes" id="UP000005341">
    <property type="component" value="Unassembled WGS sequence"/>
</dbReference>
<dbReference type="PROSITE" id="PS00211">
    <property type="entry name" value="ABC_TRANSPORTER_1"/>
    <property type="match status" value="1"/>
</dbReference>
<keyword evidence="2" id="KW-0813">Transport</keyword>
<gene>
    <name evidence="11" type="ORF">appser6_6370</name>
</gene>
<dbReference type="CDD" id="cd03223">
    <property type="entry name" value="ABCD_peroxisomal_ALDP"/>
    <property type="match status" value="1"/>
</dbReference>
<dbReference type="SUPFAM" id="SSF90123">
    <property type="entry name" value="ABC transporter transmembrane region"/>
    <property type="match status" value="1"/>
</dbReference>
<keyword evidence="5 11" id="KW-0067">ATP-binding</keyword>
<dbReference type="SUPFAM" id="SSF52540">
    <property type="entry name" value="P-loop containing nucleoside triphosphate hydrolases"/>
    <property type="match status" value="1"/>
</dbReference>
<feature type="transmembrane region" description="Helical" evidence="8">
    <location>
        <begin position="214"/>
        <end position="233"/>
    </location>
</feature>
<dbReference type="PROSITE" id="PS50893">
    <property type="entry name" value="ABC_TRANSPORTER_2"/>
    <property type="match status" value="1"/>
</dbReference>
<feature type="transmembrane region" description="Helical" evidence="8">
    <location>
        <begin position="186"/>
        <end position="208"/>
    </location>
</feature>
<evidence type="ECO:0000256" key="3">
    <source>
        <dbReference type="ARBA" id="ARBA00022692"/>
    </source>
</evidence>
<dbReference type="SMART" id="SM00382">
    <property type="entry name" value="AAA"/>
    <property type="match status" value="1"/>
</dbReference>